<dbReference type="PANTHER" id="PTHR38438:SF1">
    <property type="entry name" value="RIBOFLAVIN TRANSPORTER RIBU"/>
    <property type="match status" value="1"/>
</dbReference>
<gene>
    <name evidence="9" type="primary">fmnp</name>
    <name evidence="9" type="ORF">DYZ80_02482</name>
</gene>
<evidence type="ECO:0000313" key="9">
    <source>
        <dbReference type="EMBL" id="RKA06587.1"/>
    </source>
</evidence>
<dbReference type="GO" id="GO:0005886">
    <property type="term" value="C:plasma membrane"/>
    <property type="evidence" value="ECO:0007669"/>
    <property type="project" value="UniProtKB-SubCell"/>
</dbReference>
<name>A0AB37NHA9_LISMN</name>
<keyword evidence="5 8" id="KW-0812">Transmembrane</keyword>
<feature type="transmembrane region" description="Helical" evidence="8">
    <location>
        <begin position="147"/>
        <end position="167"/>
    </location>
</feature>
<evidence type="ECO:0000256" key="7">
    <source>
        <dbReference type="ARBA" id="ARBA00023136"/>
    </source>
</evidence>
<comment type="caution">
    <text evidence="9">The sequence shown here is derived from an EMBL/GenBank/DDBJ whole genome shotgun (WGS) entry which is preliminary data.</text>
</comment>
<accession>A0AB37NHA9</accession>
<dbReference type="Pfam" id="PF12822">
    <property type="entry name" value="ECF_trnsprt"/>
    <property type="match status" value="1"/>
</dbReference>
<evidence type="ECO:0000256" key="1">
    <source>
        <dbReference type="ARBA" id="ARBA00004651"/>
    </source>
</evidence>
<evidence type="ECO:0000256" key="8">
    <source>
        <dbReference type="SAM" id="Phobius"/>
    </source>
</evidence>
<evidence type="ECO:0000256" key="5">
    <source>
        <dbReference type="ARBA" id="ARBA00022692"/>
    </source>
</evidence>
<feature type="transmembrane region" description="Helical" evidence="8">
    <location>
        <begin position="213"/>
        <end position="239"/>
    </location>
</feature>
<feature type="transmembrane region" description="Helical" evidence="8">
    <location>
        <begin position="179"/>
        <end position="201"/>
    </location>
</feature>
<dbReference type="GO" id="GO:0032217">
    <property type="term" value="F:riboflavin transmembrane transporter activity"/>
    <property type="evidence" value="ECO:0007669"/>
    <property type="project" value="InterPro"/>
</dbReference>
<dbReference type="Proteomes" id="UP000272537">
    <property type="component" value="Unassembled WGS sequence"/>
</dbReference>
<dbReference type="PANTHER" id="PTHR38438">
    <property type="entry name" value="RIBOFLAVIN TRANSPORTER RIBU"/>
    <property type="match status" value="1"/>
</dbReference>
<dbReference type="AlphaFoldDB" id="A0AB37NHA9"/>
<protein>
    <submittedName>
        <fullName evidence="9">Riboflavin transporter FmnP</fullName>
    </submittedName>
</protein>
<evidence type="ECO:0000256" key="2">
    <source>
        <dbReference type="ARBA" id="ARBA00005540"/>
    </source>
</evidence>
<evidence type="ECO:0000313" key="10">
    <source>
        <dbReference type="Proteomes" id="UP000272537"/>
    </source>
</evidence>
<organism evidence="9 10">
    <name type="scientific">Listeria monocytogenes</name>
    <dbReference type="NCBI Taxonomy" id="1639"/>
    <lineage>
        <taxon>Bacteria</taxon>
        <taxon>Bacillati</taxon>
        <taxon>Bacillota</taxon>
        <taxon>Bacilli</taxon>
        <taxon>Bacillales</taxon>
        <taxon>Listeriaceae</taxon>
        <taxon>Listeria</taxon>
    </lineage>
</organism>
<dbReference type="EMBL" id="QXLS01000006">
    <property type="protein sequence ID" value="RKA06587.1"/>
    <property type="molecule type" value="Genomic_DNA"/>
</dbReference>
<reference evidence="9 10" key="1">
    <citation type="journal article" date="2018" name="BMC Genomics">
        <title>Genes significantly associated with lineage II food isolates of Listeria monocytogenes.</title>
        <authorList>
            <person name="Pirone-Davies C."/>
            <person name="Chen Y."/>
            <person name="Pightling A."/>
            <person name="Ryan G."/>
            <person name="Wang Y."/>
            <person name="Yao K."/>
            <person name="Hoffmann M."/>
            <person name="Allard M.W."/>
        </authorList>
    </citation>
    <scope>NUCLEOTIDE SEQUENCE [LARGE SCALE GENOMIC DNA]</scope>
    <source>
        <strain evidence="9 10">PNUSAL000550</strain>
    </source>
</reference>
<sequence length="267" mass="30046">MADLFVCLHEHVLASCDAYLSIRFLFIHSQTLPQLFSVEVFYLLGLHSSSDVTRFLVNIKGEMTMKNYSMKVFVSVAVLGTLAFILMMLQFPLLPSAPFLKLDFSDIPALIGGLLFGPLAVILVELIKNVLLYIVSGSPVGVPIGEISNFINGIVYVLPIYYLFHWFRSTKGMVFSTAIGTLVMTVVMSIFNYFILLPFYIKLGGLPADTDVAWLVTYAIIPFSLLKGVIVSAVFLLLYSRLKKWIAKNQTVKERRKFEKKQQEVSH</sequence>
<feature type="transmembrane region" description="Helical" evidence="8">
    <location>
        <begin position="72"/>
        <end position="95"/>
    </location>
</feature>
<dbReference type="Gene3D" id="1.10.1760.20">
    <property type="match status" value="1"/>
</dbReference>
<comment type="similarity">
    <text evidence="2">Belongs to the prokaryotic riboflavin transporter (P-RFT) (TC 2.A.87) family.</text>
</comment>
<dbReference type="InterPro" id="IPR025720">
    <property type="entry name" value="RibU"/>
</dbReference>
<evidence type="ECO:0000256" key="3">
    <source>
        <dbReference type="ARBA" id="ARBA00022448"/>
    </source>
</evidence>
<keyword evidence="7 8" id="KW-0472">Membrane</keyword>
<evidence type="ECO:0000256" key="4">
    <source>
        <dbReference type="ARBA" id="ARBA00022475"/>
    </source>
</evidence>
<keyword evidence="4" id="KW-1003">Cell membrane</keyword>
<comment type="subcellular location">
    <subcellularLocation>
        <location evidence="1">Cell membrane</location>
        <topology evidence="1">Multi-pass membrane protein</topology>
    </subcellularLocation>
</comment>
<proteinExistence type="inferred from homology"/>
<keyword evidence="3" id="KW-0813">Transport</keyword>
<evidence type="ECO:0000256" key="6">
    <source>
        <dbReference type="ARBA" id="ARBA00022989"/>
    </source>
</evidence>
<keyword evidence="6 8" id="KW-1133">Transmembrane helix</keyword>
<dbReference type="InterPro" id="IPR024529">
    <property type="entry name" value="ECF_trnsprt_substrate-spec"/>
</dbReference>